<feature type="compositionally biased region" description="Polar residues" evidence="1">
    <location>
        <begin position="46"/>
        <end position="69"/>
    </location>
</feature>
<evidence type="ECO:0000256" key="1">
    <source>
        <dbReference type="SAM" id="MobiDB-lite"/>
    </source>
</evidence>
<feature type="compositionally biased region" description="Acidic residues" evidence="1">
    <location>
        <begin position="2090"/>
        <end position="2108"/>
    </location>
</feature>
<protein>
    <submittedName>
        <fullName evidence="2">Uncharacterized protein</fullName>
    </submittedName>
</protein>
<feature type="region of interest" description="Disordered" evidence="1">
    <location>
        <begin position="251"/>
        <end position="276"/>
    </location>
</feature>
<reference evidence="2" key="1">
    <citation type="journal article" date="2020" name="Nature">
        <title>Giant virus diversity and host interactions through global metagenomics.</title>
        <authorList>
            <person name="Schulz F."/>
            <person name="Roux S."/>
            <person name="Paez-Espino D."/>
            <person name="Jungbluth S."/>
            <person name="Walsh D.A."/>
            <person name="Denef V.J."/>
            <person name="McMahon K.D."/>
            <person name="Konstantinidis K.T."/>
            <person name="Eloe-Fadrosh E.A."/>
            <person name="Kyrpides N.C."/>
            <person name="Woyke T."/>
        </authorList>
    </citation>
    <scope>NUCLEOTIDE SEQUENCE</scope>
    <source>
        <strain evidence="2">GVMAG-M-3300009182-46</strain>
    </source>
</reference>
<feature type="region of interest" description="Disordered" evidence="1">
    <location>
        <begin position="1"/>
        <end position="69"/>
    </location>
</feature>
<accession>A0A6C0F3G2</accession>
<organism evidence="2">
    <name type="scientific">viral metagenome</name>
    <dbReference type="NCBI Taxonomy" id="1070528"/>
    <lineage>
        <taxon>unclassified sequences</taxon>
        <taxon>metagenomes</taxon>
        <taxon>organismal metagenomes</taxon>
    </lineage>
</organism>
<dbReference type="EMBL" id="MN739032">
    <property type="protein sequence ID" value="QHT36207.1"/>
    <property type="molecule type" value="Genomic_DNA"/>
</dbReference>
<proteinExistence type="predicted"/>
<feature type="region of interest" description="Disordered" evidence="1">
    <location>
        <begin position="2075"/>
        <end position="2108"/>
    </location>
</feature>
<name>A0A6C0F3G2_9ZZZZ</name>
<feature type="compositionally biased region" description="Basic and acidic residues" evidence="1">
    <location>
        <begin position="10"/>
        <end position="22"/>
    </location>
</feature>
<sequence length="2108" mass="241757">MSLNLSVKETTSKKETTEEKPELVLMDGSNDNDEDEEEPNVKPANSIESVATETNVGNTSTEPNAQTTSVVKAGETVIDGSSIKASASAIPEKKSTPESSNMSLQLGDVIRIKDPTNEILNNNIFIIDYIDETKIKLIGEKDLNEVQLRINPDGTISNGTIETITLLSRSEYPGFARQNGLLPGTWINIYFGGDIPTVLTGEITNLEEDMIEISLYPESTIIYLNFACKGIPENLPIENIEIRQAPEAEKLKQTQISGQLTEGEYEGESDLEGERRETGLPTLNLSEEEMEAQDQEQVFFVPSKKIKQGLRQIILNADQIKFGPDLGKITQIITLEKGTERFSLEMQTNDILDQMLSTIPNSQRTLRVLNNIHTMIDRFIQLRERFSQIDQYGNVEGLLLKGANYKPLCEQLSQMKNNLLWVVFVAKNIKKVYNASLNESIDYQDVIKFDIADDVKIMEQSIDMYKANSFPDEQNKYVELMHALNPHFIPFEEPNRESLTDVIYENFVQSNINAIIDNLDDFQSSIVNEDVIKTKKYVVQMYNLGETHLHATQFTGAKMNAKIVKLTDPDILSLRSIMTLPEPTVRFSRINLPSTDILSKANLNTTFLDYWQLLKNKTKVDNVLVDTFKEDLPDDVYDTYFDNIKNFALSLNEEEKGTPSLQTFKKYLNIIIPKTRVLFKIIRKYITGKVSMVEIINYMEPFLVYTDDLSFMQYVDINQFIDQSISTFNKKFIENRRIFTTIKTILDGRTTDITRVNSRIMEGTIRQLTEKAPQVWEAYGVGREPMTNAEVIRRITLADCGNLYNTAVAMLNLPLMFPDSLSPIFNQDKQALDSKESAAADANKCTSYVIAKKYTLEKDLEADNGRDIYFDKEYDNTPYGIMDDFAKDQSRMPPDEFIAYLNEKLESKYKYNEADAEYITESLFNGIKQVRDGQYAIIYNTSSDQIDYYVRRGNAWVLDAGFDRSLEGNDSGILCDLQPDCLFVPKTQDGKCEDSKMNKASLASNALKQIMNEFDENYATSKQELTDKIGNYFAYYTYVFPKLDDLAQYNFLKYNDQKFKIGMQLQDEPAVVLSPYSKLRDIILGQTDFVKRQNDIIRFCISFSREAIEGQMDINEAVEETIHWRYCIKTGVKLIPTFLYTLASAFVQDYSGYDVVMNRVIDQIGKASDDGDKIVDRYSGYTICNRALSNEEGFDNGFRVQTREILEKDAGDALLTSSQEKKPIKFSSPEAKMVSNIVDVLSVNMGINLADQMEFIVRTVTNTLPTILPKEEDYKKDMVELEKKGKKVVPYEDVYHSTILYVTLGMFLIAIQTNMPSIKTRKTYPGCVKSLDGFPIEGAGDYSSVKYLACVAYKTRSSVKPWNVIMKTKEDVIAAKIQGFIENYLITNPEITRKFREKEAYLLIHGGKEIPEEYSIDLWTNFLPPLIPFKIAGLASISQEFAEGLLADLQRGSPAQTQKIAVIQSKIIQFSLAFQEIITKIIEKKNALLANSANEPFLENACCNETGFSSTFDYFNAANKDVSIYNDTVQNLSNILRDINLLTKAALFFSREDTKLLYPPLSQDFNEETIYRAFIIYCKFNTLAPIPEELLPMCTEKPDFFMATDSIIEKIRKLKNDGRNYSLEAFLRLFQIVSRNNIVNVNMYSQTTTIIQKMRDLFEKFDDDDEQVVPPALRDHIEANLDTFDVGLTEDPPEMREFKNYLGRTNRDMKRELLEFIKKNATITKGTLAKTDQFLTDLMSWGSSQDAPVRNLNMKIADDSMYESINFVKMYIFNMIKVFPNIILNQINYDEIVLPKYWNLSPSHYNDVKKSINEYYKSLRQFYGNKALTNLLTEVQSQLENMLLLAKFTPAMSNISYGGEENHAIFNKQISMGLFEHYILEVFLKYISLTDDESILEIESVKRVSDDIFGDDSDDEEERERQADDEFDVRNPESFRQQTEGYRSALKKLTARLLVEFINIMMDHKSMANNSYEYIMDRVFKLREKEKDTFTDRLQNLTDEERDADTILKINKLGVWSKGLQKGLTKYVKEDYDDEKQLMEKLVEAERAVAKNKNVVDQNMEQYMEDFLEEEGEAAAIEEEEYDMRRMTEDYMDGDYDGAEEENYGEYD</sequence>
<evidence type="ECO:0000313" key="2">
    <source>
        <dbReference type="EMBL" id="QHT36207.1"/>
    </source>
</evidence>